<evidence type="ECO:0000313" key="2">
    <source>
        <dbReference type="Proteomes" id="UP000504627"/>
    </source>
</evidence>
<keyword evidence="2" id="KW-1185">Reference proteome</keyword>
<dbReference type="Proteomes" id="UP000504627">
    <property type="component" value="Unplaced"/>
</dbReference>
<gene>
    <name evidence="3" type="primary">LOC114001999</name>
</gene>
<feature type="region of interest" description="Disordered" evidence="1">
    <location>
        <begin position="150"/>
        <end position="171"/>
    </location>
</feature>
<sequence length="308" mass="34467">MAAETRSCFKGIFTRNSIKRRTFLGKTEAEKKFKKSPSYVRMWHGLINQQELGCHDDVTVTAIFWLKSRGRGGPMELGSGKLLPALTYLLKRKKKKIKASIKRLRDEKNSHPAPGLTSTNPANQAVQKEEGFYFISRLLIPCRKRLQGQLGAGVRGPGRRVGPDGSDLGHPNSPLGSTWGWKSHFSLPSRHWQRPPRGFSRVFFTGFSSAAPGNIQDIPLPWRWNSSTHREKGRAEHSLFPSSGCSIPRRCQLGAKPSARSRPRAINFPFTSSRRADGLELLKPQNLSNSSGEGKANTWSTAMVWFFP</sequence>
<dbReference type="RefSeq" id="XP_039244084.1">
    <property type="nucleotide sequence ID" value="XM_039388150.1"/>
</dbReference>
<proteinExistence type="predicted"/>
<evidence type="ECO:0000256" key="1">
    <source>
        <dbReference type="SAM" id="MobiDB-lite"/>
    </source>
</evidence>
<reference evidence="3" key="1">
    <citation type="submission" date="2025-08" db="UniProtKB">
        <authorList>
            <consortium name="RefSeq"/>
        </authorList>
    </citation>
    <scope>IDENTIFICATION</scope>
    <source>
        <tissue evidence="3">Muscle</tissue>
    </source>
</reference>
<evidence type="ECO:0000313" key="3">
    <source>
        <dbReference type="RefSeq" id="XP_039244084.1"/>
    </source>
</evidence>
<protein>
    <submittedName>
        <fullName evidence="3">Uncharacterized protein LOC114001999 isoform X1</fullName>
    </submittedName>
</protein>
<dbReference type="AlphaFoldDB" id="A0A7R5L3J9"/>
<organism evidence="2 3">
    <name type="scientific">Pipra filicauda</name>
    <name type="common">Wire-tailed manakin</name>
    <dbReference type="NCBI Taxonomy" id="649802"/>
    <lineage>
        <taxon>Eukaryota</taxon>
        <taxon>Metazoa</taxon>
        <taxon>Chordata</taxon>
        <taxon>Craniata</taxon>
        <taxon>Vertebrata</taxon>
        <taxon>Euteleostomi</taxon>
        <taxon>Archelosauria</taxon>
        <taxon>Archosauria</taxon>
        <taxon>Dinosauria</taxon>
        <taxon>Saurischia</taxon>
        <taxon>Theropoda</taxon>
        <taxon>Coelurosauria</taxon>
        <taxon>Aves</taxon>
        <taxon>Neognathae</taxon>
        <taxon>Neoaves</taxon>
        <taxon>Telluraves</taxon>
        <taxon>Australaves</taxon>
        <taxon>Passeriformes</taxon>
        <taxon>Pipridae</taxon>
        <taxon>Pipra</taxon>
    </lineage>
</organism>
<dbReference type="GeneID" id="114001999"/>
<dbReference type="InParanoid" id="A0A7R5L3J9"/>
<accession>A0A7R5L3J9</accession>
<name>A0A7R5L3J9_9PASS</name>